<dbReference type="EMBL" id="PGGS01000202">
    <property type="protein sequence ID" value="PNH07021.1"/>
    <property type="molecule type" value="Genomic_DNA"/>
</dbReference>
<dbReference type="AlphaFoldDB" id="A0A2J8A3C8"/>
<dbReference type="GO" id="GO:0016757">
    <property type="term" value="F:glycosyltransferase activity"/>
    <property type="evidence" value="ECO:0007669"/>
    <property type="project" value="TreeGrafter"/>
</dbReference>
<dbReference type="PANTHER" id="PTHR47032:SF1">
    <property type="entry name" value="UDP-D-XYLOSE:L-FUCOSE ALPHA-1,3-D-XYLOSYLTRANSFERASE-RELATED"/>
    <property type="match status" value="1"/>
</dbReference>
<keyword evidence="3" id="KW-1185">Reference proteome</keyword>
<gene>
    <name evidence="2" type="ORF">TSOC_006526</name>
</gene>
<name>A0A2J8A3C8_9CHLO</name>
<feature type="signal peptide" evidence="1">
    <location>
        <begin position="1"/>
        <end position="34"/>
    </location>
</feature>
<dbReference type="InterPro" id="IPR052636">
    <property type="entry name" value="UDP-D-xylose:L-fucose_XylT"/>
</dbReference>
<sequence length="304" mass="33096">MDHQPACSGGGFRVFIRVFLSAFLLALLAAPANGDAPTNVSLPDLANSFWTPNGIKLPSRELVDAVRRAKLPVLDAFGHRREVVLMSIASEFAFQRLFDVFLTSLQNITFPSKDGSLDNLAKHLVINVMTTGSIERCAAIATKYGSACVSFANSAFSSGNFHVHSNDFYGIGFTKTATILDGLTLGVDVLFLDAGDMQRRRISPVEMHQGRCTAGASPLLDFASRLQGACGCDLRGVPFFHNGKLPPRMPDGTCEPALMSEWYNYHMPCAGDMNDKSRLMQEYADMYVRVVGPINSKSAPLHVL</sequence>
<dbReference type="PANTHER" id="PTHR47032">
    <property type="entry name" value="UDP-D-XYLOSE:L-FUCOSE ALPHA-1,3-D-XYLOSYLTRANSFERASE-RELATED"/>
    <property type="match status" value="1"/>
</dbReference>
<feature type="chain" id="PRO_5014423213" evidence="1">
    <location>
        <begin position="35"/>
        <end position="304"/>
    </location>
</feature>
<dbReference type="GO" id="GO:0005794">
    <property type="term" value="C:Golgi apparatus"/>
    <property type="evidence" value="ECO:0007669"/>
    <property type="project" value="TreeGrafter"/>
</dbReference>
<comment type="caution">
    <text evidence="2">The sequence shown here is derived from an EMBL/GenBank/DDBJ whole genome shotgun (WGS) entry which is preliminary data.</text>
</comment>
<protein>
    <submittedName>
        <fullName evidence="2">Uncharacterized protein</fullName>
    </submittedName>
</protein>
<reference evidence="2 3" key="1">
    <citation type="journal article" date="2017" name="Mol. Biol. Evol.">
        <title>The 4-celled Tetrabaena socialis nuclear genome reveals the essential components for genetic control of cell number at the origin of multicellularity in the volvocine lineage.</title>
        <authorList>
            <person name="Featherston J."/>
            <person name="Arakaki Y."/>
            <person name="Hanschen E.R."/>
            <person name="Ferris P.J."/>
            <person name="Michod R.E."/>
            <person name="Olson B.J.S.C."/>
            <person name="Nozaki H."/>
            <person name="Durand P.M."/>
        </authorList>
    </citation>
    <scope>NUCLEOTIDE SEQUENCE [LARGE SCALE GENOMIC DNA]</scope>
    <source>
        <strain evidence="2 3">NIES-571</strain>
    </source>
</reference>
<dbReference type="Proteomes" id="UP000236333">
    <property type="component" value="Unassembled WGS sequence"/>
</dbReference>
<proteinExistence type="predicted"/>
<evidence type="ECO:0000313" key="3">
    <source>
        <dbReference type="Proteomes" id="UP000236333"/>
    </source>
</evidence>
<evidence type="ECO:0000256" key="1">
    <source>
        <dbReference type="SAM" id="SignalP"/>
    </source>
</evidence>
<evidence type="ECO:0000313" key="2">
    <source>
        <dbReference type="EMBL" id="PNH07021.1"/>
    </source>
</evidence>
<keyword evidence="1" id="KW-0732">Signal</keyword>
<organism evidence="2 3">
    <name type="scientific">Tetrabaena socialis</name>
    <dbReference type="NCBI Taxonomy" id="47790"/>
    <lineage>
        <taxon>Eukaryota</taxon>
        <taxon>Viridiplantae</taxon>
        <taxon>Chlorophyta</taxon>
        <taxon>core chlorophytes</taxon>
        <taxon>Chlorophyceae</taxon>
        <taxon>CS clade</taxon>
        <taxon>Chlamydomonadales</taxon>
        <taxon>Tetrabaenaceae</taxon>
        <taxon>Tetrabaena</taxon>
    </lineage>
</organism>
<accession>A0A2J8A3C8</accession>